<protein>
    <submittedName>
        <fullName evidence="2">Uncharacterized protein</fullName>
    </submittedName>
</protein>
<organism evidence="2 3">
    <name type="scientific">Cerrena zonata</name>
    <dbReference type="NCBI Taxonomy" id="2478898"/>
    <lineage>
        <taxon>Eukaryota</taxon>
        <taxon>Fungi</taxon>
        <taxon>Dikarya</taxon>
        <taxon>Basidiomycota</taxon>
        <taxon>Agaricomycotina</taxon>
        <taxon>Agaricomycetes</taxon>
        <taxon>Polyporales</taxon>
        <taxon>Cerrenaceae</taxon>
        <taxon>Cerrena</taxon>
    </lineage>
</organism>
<sequence>MNEVYELGLSLETTARKIEIEGRTEQRNIQSTFAEFKEEVKTCAQARAKMAIPKMAKKIKELKAELKLLSNDSRMKSKEEIQLSAALIRKRLGELKKQRYHKTKLTTAARYRIEGETISKYWSQINKEKKPQDLIYELKKPEAPEGNDVRDRTHSYERCSDKMVQIMKNFFDDLQHKPYTADEQERGAAIEEALNLIPDKEQLGIDMSPLAAETTEEDVLKALKMTENEKAAGLDGLPYEFYKTLNEKYKEDAKAEKRTPFDIISVLTGVYQDIEKHGCDHWQENSFTQGWICPLWKKNNPALPSNY</sequence>
<evidence type="ECO:0000256" key="1">
    <source>
        <dbReference type="SAM" id="Coils"/>
    </source>
</evidence>
<feature type="coiled-coil region" evidence="1">
    <location>
        <begin position="52"/>
        <end position="79"/>
    </location>
</feature>
<evidence type="ECO:0000313" key="2">
    <source>
        <dbReference type="EMBL" id="KAK7689738.1"/>
    </source>
</evidence>
<comment type="caution">
    <text evidence="2">The sequence shown here is derived from an EMBL/GenBank/DDBJ whole genome shotgun (WGS) entry which is preliminary data.</text>
</comment>
<evidence type="ECO:0000313" key="3">
    <source>
        <dbReference type="Proteomes" id="UP001385951"/>
    </source>
</evidence>
<dbReference type="Proteomes" id="UP001385951">
    <property type="component" value="Unassembled WGS sequence"/>
</dbReference>
<dbReference type="AlphaFoldDB" id="A0AAW0G7Y4"/>
<dbReference type="EMBL" id="JASBNA010000007">
    <property type="protein sequence ID" value="KAK7689738.1"/>
    <property type="molecule type" value="Genomic_DNA"/>
</dbReference>
<reference evidence="2 3" key="1">
    <citation type="submission" date="2022-09" db="EMBL/GenBank/DDBJ databases">
        <authorList>
            <person name="Palmer J.M."/>
        </authorList>
    </citation>
    <scope>NUCLEOTIDE SEQUENCE [LARGE SCALE GENOMIC DNA]</scope>
    <source>
        <strain evidence="2 3">DSM 7382</strain>
    </source>
</reference>
<name>A0AAW0G7Y4_9APHY</name>
<proteinExistence type="predicted"/>
<gene>
    <name evidence="2" type="ORF">QCA50_006377</name>
</gene>
<keyword evidence="1" id="KW-0175">Coiled coil</keyword>
<accession>A0AAW0G7Y4</accession>
<keyword evidence="3" id="KW-1185">Reference proteome</keyword>